<protein>
    <submittedName>
        <fullName evidence="1">Uncharacterized protein</fullName>
    </submittedName>
</protein>
<dbReference type="InterPro" id="IPR022085">
    <property type="entry name" value="OpdG"/>
</dbReference>
<dbReference type="PANTHER" id="PTHR38797">
    <property type="entry name" value="NUCLEAR PORE COMPLEX PROTEIN NUP85-RELATED"/>
    <property type="match status" value="1"/>
</dbReference>
<accession>A0ABR3QU91</accession>
<sequence>MNAALRAAALAELEQKPEFKIIHTLVQQPDANPKAVAEEIIKRTLSEVDNEEGSHYYDTAWSVVEVARRTAPKHQEKLCDFVIALRQHSLKHPKTGEPLMDGGAKVWTELPAFGYTFADRLQHISGLSKKTSKEAQEGEKLEVFAAKLTGYPRDRRVDFAYHGQLLISDAFYLENAQIPPGCIVPTARLGCWWLIYAATTLWSKVQDPEDDDWSLGLWNIYKAGLRTTKATIRNYEVRILIDRAIAQMEMAEQGRDA</sequence>
<name>A0ABR3QU91_9PLEO</name>
<organism evidence="1 2">
    <name type="scientific">Paraconiothyrium brasiliense</name>
    <dbReference type="NCBI Taxonomy" id="300254"/>
    <lineage>
        <taxon>Eukaryota</taxon>
        <taxon>Fungi</taxon>
        <taxon>Dikarya</taxon>
        <taxon>Ascomycota</taxon>
        <taxon>Pezizomycotina</taxon>
        <taxon>Dothideomycetes</taxon>
        <taxon>Pleosporomycetidae</taxon>
        <taxon>Pleosporales</taxon>
        <taxon>Massarineae</taxon>
        <taxon>Didymosphaeriaceae</taxon>
        <taxon>Paraconiothyrium</taxon>
    </lineage>
</organism>
<evidence type="ECO:0000313" key="2">
    <source>
        <dbReference type="Proteomes" id="UP001521785"/>
    </source>
</evidence>
<reference evidence="1 2" key="1">
    <citation type="submission" date="2024-02" db="EMBL/GenBank/DDBJ databases">
        <title>De novo assembly and annotation of 12 fungi associated with fruit tree decline syndrome in Ontario, Canada.</title>
        <authorList>
            <person name="Sulman M."/>
            <person name="Ellouze W."/>
            <person name="Ilyukhin E."/>
        </authorList>
    </citation>
    <scope>NUCLEOTIDE SEQUENCE [LARGE SCALE GENOMIC DNA]</scope>
    <source>
        <strain evidence="1 2">M42-189</strain>
    </source>
</reference>
<gene>
    <name evidence="1" type="ORF">SLS60_010023</name>
</gene>
<dbReference type="Pfam" id="PF12311">
    <property type="entry name" value="DUF3632"/>
    <property type="match status" value="1"/>
</dbReference>
<dbReference type="Proteomes" id="UP001521785">
    <property type="component" value="Unassembled WGS sequence"/>
</dbReference>
<dbReference type="EMBL" id="JAKJXO020000016">
    <property type="protein sequence ID" value="KAL1595332.1"/>
    <property type="molecule type" value="Genomic_DNA"/>
</dbReference>
<dbReference type="PANTHER" id="PTHR38797:SF6">
    <property type="match status" value="1"/>
</dbReference>
<dbReference type="InterPro" id="IPR053204">
    <property type="entry name" value="Oxopyrrolidines_Biosynth-assoc"/>
</dbReference>
<proteinExistence type="predicted"/>
<keyword evidence="2" id="KW-1185">Reference proteome</keyword>
<evidence type="ECO:0000313" key="1">
    <source>
        <dbReference type="EMBL" id="KAL1595332.1"/>
    </source>
</evidence>
<comment type="caution">
    <text evidence="1">The sequence shown here is derived from an EMBL/GenBank/DDBJ whole genome shotgun (WGS) entry which is preliminary data.</text>
</comment>